<evidence type="ECO:0008006" key="4">
    <source>
        <dbReference type="Google" id="ProtNLM"/>
    </source>
</evidence>
<protein>
    <recommendedName>
        <fullName evidence="4">Sulfotransferase</fullName>
    </recommendedName>
</protein>
<keyword evidence="1" id="KW-0472">Membrane</keyword>
<evidence type="ECO:0000313" key="3">
    <source>
        <dbReference type="Proteomes" id="UP001516023"/>
    </source>
</evidence>
<name>A0ABD3PJ71_9STRA</name>
<proteinExistence type="predicted"/>
<keyword evidence="3" id="KW-1185">Reference proteome</keyword>
<evidence type="ECO:0000256" key="1">
    <source>
        <dbReference type="SAM" id="Phobius"/>
    </source>
</evidence>
<organism evidence="2 3">
    <name type="scientific">Cyclotella cryptica</name>
    <dbReference type="NCBI Taxonomy" id="29204"/>
    <lineage>
        <taxon>Eukaryota</taxon>
        <taxon>Sar</taxon>
        <taxon>Stramenopiles</taxon>
        <taxon>Ochrophyta</taxon>
        <taxon>Bacillariophyta</taxon>
        <taxon>Coscinodiscophyceae</taxon>
        <taxon>Thalassiosirophycidae</taxon>
        <taxon>Stephanodiscales</taxon>
        <taxon>Stephanodiscaceae</taxon>
        <taxon>Cyclotella</taxon>
    </lineage>
</organism>
<sequence>MKSKIRRRSSMLTSTFSPFPQQSLFDDDTNVELKQDGVLWAFPIFVLALGVLFTSAALYRFSHVAPIASALRNSDLDSKDDTIPASMGAKDVSQAKFIAIRGERHSATNLFRQITNKNGKFQQPCIHHNDLERCDAYLGWKHGFLDPKRDVMDDDVIMAVMVRDVFSWLVSMFYEPYNMIMNEGTDNFGTFLRSNYDAICELSGYVANCSFPMEQADNLVNLRTKKYRNWIDFLTPSRNETRKYRWSVIRQEDLVGLLNQKQTSQAFFREHFIRNRSSKFKVIGKIVTNSMQSNQVAGVEILRHYTVEELKFVLNNLDLDFERETLGYDYQYVNDHIDQRVKGATSYTGPPALSRKMLQKRLQHIKDNLEGRIPGRDISMEDATKRLYAMRQKIAFQ</sequence>
<gene>
    <name evidence="2" type="ORF">HJC23_003551</name>
</gene>
<reference evidence="2 3" key="1">
    <citation type="journal article" date="2020" name="G3 (Bethesda)">
        <title>Improved Reference Genome for Cyclotella cryptica CCMP332, a Model for Cell Wall Morphogenesis, Salinity Adaptation, and Lipid Production in Diatoms (Bacillariophyta).</title>
        <authorList>
            <person name="Roberts W.R."/>
            <person name="Downey K.M."/>
            <person name="Ruck E.C."/>
            <person name="Traller J.C."/>
            <person name="Alverson A.J."/>
        </authorList>
    </citation>
    <scope>NUCLEOTIDE SEQUENCE [LARGE SCALE GENOMIC DNA]</scope>
    <source>
        <strain evidence="2 3">CCMP332</strain>
    </source>
</reference>
<dbReference type="EMBL" id="JABMIG020000168">
    <property type="protein sequence ID" value="KAL3787802.1"/>
    <property type="molecule type" value="Genomic_DNA"/>
</dbReference>
<keyword evidence="1" id="KW-1133">Transmembrane helix</keyword>
<feature type="transmembrane region" description="Helical" evidence="1">
    <location>
        <begin position="38"/>
        <end position="59"/>
    </location>
</feature>
<evidence type="ECO:0000313" key="2">
    <source>
        <dbReference type="EMBL" id="KAL3787802.1"/>
    </source>
</evidence>
<accession>A0ABD3PJ71</accession>
<keyword evidence="1" id="KW-0812">Transmembrane</keyword>
<dbReference type="Proteomes" id="UP001516023">
    <property type="component" value="Unassembled WGS sequence"/>
</dbReference>
<comment type="caution">
    <text evidence="2">The sequence shown here is derived from an EMBL/GenBank/DDBJ whole genome shotgun (WGS) entry which is preliminary data.</text>
</comment>
<dbReference type="AlphaFoldDB" id="A0ABD3PJ71"/>